<dbReference type="Proteomes" id="UP000063229">
    <property type="component" value="Chromosome"/>
</dbReference>
<protein>
    <submittedName>
        <fullName evidence="6">LysR family transcriptional regulator</fullName>
    </submittedName>
</protein>
<accession>A0A0X1T4W5</accession>
<sequence length="320" mass="34885">MDRLEAMAILVATVEAGSFSAASRKLSVPLPTVSRKLAALEEHLGVRLLMRSTRSLTLTEAGLTYLQSCKQILDQVTEAERSASGEYTTPRGELVVTAPVVFGRLHLLPIINDFLASFPQINIRLILSDKTMHLVDDHIDAAVRVGRLPDSGMMATQVGTVCRVVCASPEYLASHGKPTHPNDLIEHSCVNFEGLPSGALWTFAPAATPANILTVMVKPRLSVNTAEAAIDAAIANVGLTHVLSYQISHAVEQQKLRLVLREFEPTPIPVHLVHAGQIPLPVKTRSFFDFVVPRLRSVLLGDKDRLRTGMNTLVPEYPDL</sequence>
<evidence type="ECO:0000256" key="3">
    <source>
        <dbReference type="ARBA" id="ARBA00023125"/>
    </source>
</evidence>
<dbReference type="InterPro" id="IPR058163">
    <property type="entry name" value="LysR-type_TF_proteobact-type"/>
</dbReference>
<reference evidence="6 7" key="1">
    <citation type="submission" date="2016-01" db="EMBL/GenBank/DDBJ databases">
        <authorList>
            <person name="McClelland M."/>
            <person name="Jain A."/>
            <person name="Saraogi P."/>
            <person name="Mendelson R."/>
            <person name="Westerman R."/>
            <person name="SanMiguel P."/>
            <person name="Csonka L."/>
        </authorList>
    </citation>
    <scope>NUCLEOTIDE SEQUENCE [LARGE SCALE GENOMIC DNA]</scope>
    <source>
        <strain evidence="6 7">NCPPB 2472</strain>
    </source>
</reference>
<dbReference type="FunFam" id="1.10.10.10:FF:000001">
    <property type="entry name" value="LysR family transcriptional regulator"/>
    <property type="match status" value="1"/>
</dbReference>
<dbReference type="GO" id="GO:0006351">
    <property type="term" value="P:DNA-templated transcription"/>
    <property type="evidence" value="ECO:0007669"/>
    <property type="project" value="TreeGrafter"/>
</dbReference>
<evidence type="ECO:0000256" key="2">
    <source>
        <dbReference type="ARBA" id="ARBA00023015"/>
    </source>
</evidence>
<evidence type="ECO:0000256" key="4">
    <source>
        <dbReference type="ARBA" id="ARBA00023163"/>
    </source>
</evidence>
<dbReference type="KEGG" id="pagb:AWM79_17530"/>
<dbReference type="InterPro" id="IPR036388">
    <property type="entry name" value="WH-like_DNA-bd_sf"/>
</dbReference>
<dbReference type="GO" id="GO:0003700">
    <property type="term" value="F:DNA-binding transcription factor activity"/>
    <property type="evidence" value="ECO:0007669"/>
    <property type="project" value="InterPro"/>
</dbReference>
<comment type="similarity">
    <text evidence="1">Belongs to the LysR transcriptional regulatory family.</text>
</comment>
<dbReference type="Pfam" id="PF03466">
    <property type="entry name" value="LysR_substrate"/>
    <property type="match status" value="1"/>
</dbReference>
<dbReference type="AlphaFoldDB" id="A0A0X1T4W5"/>
<name>A0A0X1T4W5_PSEAA</name>
<organism evidence="6 7">
    <name type="scientific">Pseudomonas agarici</name>
    <dbReference type="NCBI Taxonomy" id="46677"/>
    <lineage>
        <taxon>Bacteria</taxon>
        <taxon>Pseudomonadati</taxon>
        <taxon>Pseudomonadota</taxon>
        <taxon>Gammaproteobacteria</taxon>
        <taxon>Pseudomonadales</taxon>
        <taxon>Pseudomonadaceae</taxon>
        <taxon>Pseudomonas</taxon>
    </lineage>
</organism>
<dbReference type="PANTHER" id="PTHR30537">
    <property type="entry name" value="HTH-TYPE TRANSCRIPTIONAL REGULATOR"/>
    <property type="match status" value="1"/>
</dbReference>
<dbReference type="CDD" id="cd08471">
    <property type="entry name" value="PBP2_CrgA_like_2"/>
    <property type="match status" value="1"/>
</dbReference>
<evidence type="ECO:0000256" key="1">
    <source>
        <dbReference type="ARBA" id="ARBA00009437"/>
    </source>
</evidence>
<keyword evidence="7" id="KW-1185">Reference proteome</keyword>
<keyword evidence="3" id="KW-0238">DNA-binding</keyword>
<dbReference type="InterPro" id="IPR005119">
    <property type="entry name" value="LysR_subst-bd"/>
</dbReference>
<dbReference type="PANTHER" id="PTHR30537:SF5">
    <property type="entry name" value="HTH-TYPE TRANSCRIPTIONAL ACTIVATOR TTDR-RELATED"/>
    <property type="match status" value="1"/>
</dbReference>
<dbReference type="Pfam" id="PF00126">
    <property type="entry name" value="HTH_1"/>
    <property type="match status" value="1"/>
</dbReference>
<evidence type="ECO:0000313" key="6">
    <source>
        <dbReference type="EMBL" id="AMB87002.1"/>
    </source>
</evidence>
<dbReference type="STRING" id="46677.AWM79_17530"/>
<feature type="domain" description="HTH lysR-type" evidence="5">
    <location>
        <begin position="1"/>
        <end position="59"/>
    </location>
</feature>
<dbReference type="InterPro" id="IPR000847">
    <property type="entry name" value="LysR_HTH_N"/>
</dbReference>
<dbReference type="InterPro" id="IPR036390">
    <property type="entry name" value="WH_DNA-bd_sf"/>
</dbReference>
<keyword evidence="4" id="KW-0804">Transcription</keyword>
<dbReference type="EMBL" id="CP014135">
    <property type="protein sequence ID" value="AMB87002.1"/>
    <property type="molecule type" value="Genomic_DNA"/>
</dbReference>
<proteinExistence type="inferred from homology"/>
<dbReference type="RefSeq" id="WP_060783396.1">
    <property type="nucleotide sequence ID" value="NZ_CP014135.1"/>
</dbReference>
<dbReference type="PROSITE" id="PS50931">
    <property type="entry name" value="HTH_LYSR"/>
    <property type="match status" value="1"/>
</dbReference>
<evidence type="ECO:0000313" key="7">
    <source>
        <dbReference type="Proteomes" id="UP000063229"/>
    </source>
</evidence>
<dbReference type="GO" id="GO:0043565">
    <property type="term" value="F:sequence-specific DNA binding"/>
    <property type="evidence" value="ECO:0007669"/>
    <property type="project" value="TreeGrafter"/>
</dbReference>
<keyword evidence="2" id="KW-0805">Transcription regulation</keyword>
<dbReference type="SUPFAM" id="SSF53850">
    <property type="entry name" value="Periplasmic binding protein-like II"/>
    <property type="match status" value="1"/>
</dbReference>
<evidence type="ECO:0000259" key="5">
    <source>
        <dbReference type="PROSITE" id="PS50931"/>
    </source>
</evidence>
<dbReference type="Gene3D" id="1.10.10.10">
    <property type="entry name" value="Winged helix-like DNA-binding domain superfamily/Winged helix DNA-binding domain"/>
    <property type="match status" value="1"/>
</dbReference>
<gene>
    <name evidence="6" type="ORF">AWM79_17530</name>
</gene>
<dbReference type="SUPFAM" id="SSF46785">
    <property type="entry name" value="Winged helix' DNA-binding domain"/>
    <property type="match status" value="1"/>
</dbReference>
<dbReference type="Gene3D" id="3.40.190.290">
    <property type="match status" value="1"/>
</dbReference>